<name>A0A5A5T8E6_9CHLR</name>
<keyword evidence="8" id="KW-0472">Membrane</keyword>
<dbReference type="InterPro" id="IPR010496">
    <property type="entry name" value="AL/BT2_dom"/>
</dbReference>
<dbReference type="InterPro" id="IPR011009">
    <property type="entry name" value="Kinase-like_dom_sf"/>
</dbReference>
<dbReference type="CDD" id="cd14014">
    <property type="entry name" value="STKc_PknB_like"/>
    <property type="match status" value="1"/>
</dbReference>
<keyword evidence="3" id="KW-0808">Transferase</keyword>
<dbReference type="Pfam" id="PF00069">
    <property type="entry name" value="Pkinase"/>
    <property type="match status" value="1"/>
</dbReference>
<evidence type="ECO:0000256" key="1">
    <source>
        <dbReference type="ARBA" id="ARBA00012513"/>
    </source>
</evidence>
<dbReference type="EMBL" id="BIXY01000012">
    <property type="protein sequence ID" value="GCF07627.1"/>
    <property type="molecule type" value="Genomic_DNA"/>
</dbReference>
<dbReference type="SMART" id="SM00220">
    <property type="entry name" value="S_TKc"/>
    <property type="match status" value="1"/>
</dbReference>
<dbReference type="InterPro" id="IPR008271">
    <property type="entry name" value="Ser/Thr_kinase_AS"/>
</dbReference>
<protein>
    <recommendedName>
        <fullName evidence="1">non-specific serine/threonine protein kinase</fullName>
        <ecNumber evidence="1">2.7.11.1</ecNumber>
    </recommendedName>
</protein>
<proteinExistence type="predicted"/>
<evidence type="ECO:0000313" key="11">
    <source>
        <dbReference type="Proteomes" id="UP000322530"/>
    </source>
</evidence>
<evidence type="ECO:0000259" key="9">
    <source>
        <dbReference type="PROSITE" id="PS50011"/>
    </source>
</evidence>
<reference evidence="10 11" key="1">
    <citation type="submission" date="2019-01" db="EMBL/GenBank/DDBJ databases">
        <title>Draft genome sequence of Dictyobacter sp. Uno17.</title>
        <authorList>
            <person name="Wang C.M."/>
            <person name="Zheng Y."/>
            <person name="Sakai Y."/>
            <person name="Abe K."/>
            <person name="Yokota A."/>
            <person name="Yabe S."/>
        </authorList>
    </citation>
    <scope>NUCLEOTIDE SEQUENCE [LARGE SCALE GENOMIC DNA]</scope>
    <source>
        <strain evidence="10 11">Uno17</strain>
    </source>
</reference>
<dbReference type="PANTHER" id="PTHR43289:SF6">
    <property type="entry name" value="SERINE_THREONINE-PROTEIN KINASE NEKL-3"/>
    <property type="match status" value="1"/>
</dbReference>
<evidence type="ECO:0000256" key="5">
    <source>
        <dbReference type="ARBA" id="ARBA00022777"/>
    </source>
</evidence>
<dbReference type="PROSITE" id="PS00107">
    <property type="entry name" value="PROTEIN_KINASE_ATP"/>
    <property type="match status" value="1"/>
</dbReference>
<dbReference type="GO" id="GO:0004674">
    <property type="term" value="F:protein serine/threonine kinase activity"/>
    <property type="evidence" value="ECO:0007669"/>
    <property type="project" value="UniProtKB-KW"/>
</dbReference>
<dbReference type="InterPro" id="IPR000719">
    <property type="entry name" value="Prot_kinase_dom"/>
</dbReference>
<dbReference type="PROSITE" id="PS50011">
    <property type="entry name" value="PROTEIN_KINASE_DOM"/>
    <property type="match status" value="1"/>
</dbReference>
<dbReference type="SUPFAM" id="SSF56112">
    <property type="entry name" value="Protein kinase-like (PK-like)"/>
    <property type="match status" value="1"/>
</dbReference>
<dbReference type="Proteomes" id="UP000322530">
    <property type="component" value="Unassembled WGS sequence"/>
</dbReference>
<dbReference type="GO" id="GO:0016787">
    <property type="term" value="F:hydrolase activity"/>
    <property type="evidence" value="ECO:0007669"/>
    <property type="project" value="InterPro"/>
</dbReference>
<dbReference type="InterPro" id="IPR017441">
    <property type="entry name" value="Protein_kinase_ATP_BS"/>
</dbReference>
<evidence type="ECO:0000256" key="6">
    <source>
        <dbReference type="ARBA" id="ARBA00022840"/>
    </source>
</evidence>
<dbReference type="RefSeq" id="WP_172631900.1">
    <property type="nucleotide sequence ID" value="NZ_BIXY01000012.1"/>
</dbReference>
<dbReference type="Gene3D" id="2.60.120.560">
    <property type="entry name" value="Exo-inulinase, domain 1"/>
    <property type="match status" value="1"/>
</dbReference>
<dbReference type="Pfam" id="PF06439">
    <property type="entry name" value="3keto-disac_hyd"/>
    <property type="match status" value="1"/>
</dbReference>
<dbReference type="FunFam" id="1.10.510.10:FF:000021">
    <property type="entry name" value="Serine/threonine protein kinase"/>
    <property type="match status" value="1"/>
</dbReference>
<evidence type="ECO:0000256" key="4">
    <source>
        <dbReference type="ARBA" id="ARBA00022741"/>
    </source>
</evidence>
<feature type="domain" description="Protein kinase" evidence="9">
    <location>
        <begin position="1"/>
        <end position="267"/>
    </location>
</feature>
<dbReference type="GO" id="GO:0005524">
    <property type="term" value="F:ATP binding"/>
    <property type="evidence" value="ECO:0007669"/>
    <property type="project" value="UniProtKB-UniRule"/>
</dbReference>
<comment type="caution">
    <text evidence="10">The sequence shown here is derived from an EMBL/GenBank/DDBJ whole genome shotgun (WGS) entry which is preliminary data.</text>
</comment>
<evidence type="ECO:0000256" key="7">
    <source>
        <dbReference type="PROSITE-ProRule" id="PRU10141"/>
    </source>
</evidence>
<keyword evidence="2" id="KW-0723">Serine/threonine-protein kinase</keyword>
<keyword evidence="4 7" id="KW-0547">Nucleotide-binding</keyword>
<dbReference type="AlphaFoldDB" id="A0A5A5T8E6"/>
<feature type="binding site" evidence="7">
    <location>
        <position position="29"/>
    </location>
    <ligand>
        <name>ATP</name>
        <dbReference type="ChEBI" id="CHEBI:30616"/>
    </ligand>
</feature>
<keyword evidence="6 7" id="KW-0067">ATP-binding</keyword>
<dbReference type="PROSITE" id="PS00108">
    <property type="entry name" value="PROTEIN_KINASE_ST"/>
    <property type="match status" value="1"/>
</dbReference>
<evidence type="ECO:0000256" key="3">
    <source>
        <dbReference type="ARBA" id="ARBA00022679"/>
    </source>
</evidence>
<gene>
    <name evidence="10" type="ORF">KDI_11910</name>
</gene>
<keyword evidence="5" id="KW-0418">Kinase</keyword>
<keyword evidence="8" id="KW-0812">Transmembrane</keyword>
<accession>A0A5A5T8E6</accession>
<organism evidence="10 11">
    <name type="scientific">Dictyobacter arantiisoli</name>
    <dbReference type="NCBI Taxonomy" id="2014874"/>
    <lineage>
        <taxon>Bacteria</taxon>
        <taxon>Bacillati</taxon>
        <taxon>Chloroflexota</taxon>
        <taxon>Ktedonobacteria</taxon>
        <taxon>Ktedonobacterales</taxon>
        <taxon>Dictyobacteraceae</taxon>
        <taxon>Dictyobacter</taxon>
    </lineage>
</organism>
<evidence type="ECO:0000256" key="2">
    <source>
        <dbReference type="ARBA" id="ARBA00022527"/>
    </source>
</evidence>
<dbReference type="Gene3D" id="3.30.200.20">
    <property type="entry name" value="Phosphorylase Kinase, domain 1"/>
    <property type="match status" value="1"/>
</dbReference>
<dbReference type="PANTHER" id="PTHR43289">
    <property type="entry name" value="MITOGEN-ACTIVATED PROTEIN KINASE KINASE KINASE 20-RELATED"/>
    <property type="match status" value="1"/>
</dbReference>
<feature type="transmembrane region" description="Helical" evidence="8">
    <location>
        <begin position="315"/>
        <end position="339"/>
    </location>
</feature>
<keyword evidence="8" id="KW-1133">Transmembrane helix</keyword>
<evidence type="ECO:0000256" key="8">
    <source>
        <dbReference type="SAM" id="Phobius"/>
    </source>
</evidence>
<sequence length="554" mass="61629">MLEKLLGHGGTSAVFLAQQKEPERKVAVKVFLRRADLDAQKQQEFHRRFLQEAEAASRLAHENILPIYSYGEEDGYPYIIMPYMPGGTLAAYLARRGPLSFKEAQWYLTQLAAALDFAHEHGCVHCDVKPANILLNSAGEAMLSDFGIARIARTDIAPGQTSPEQAHEILGTPDYISPEQARGLSLDGRSDVYSLGITLFFALTKRLPFHGDTSIALALLHVYEPPPSLALIRGDINLAMDRVVLKALAKQPEDRYQTAGALLAAFSAAVASSDKHATRSIDTSLLADSEFFSPVMPASTIQVKPARSQHHSGLWFIRGLIVSVALLVVVAAIGVPLFFQHEGSAKSRIIPKPVATATISSIDMLHHPFQDQADWSPSPFFYFDKQQHYYVDNPHQNESIIAPFYRHVLKDFKLTVTMRETRRQNDFVNDFQGVIFRASLDQANRTDLASYYQFSFDPYGSLEYQFQRFDKGTWVNLNEDANHDISTIVAPPGKSNTIMVEARGNSFSFYMNNTLVVSNVVDPNPKGFASGLVGFYVEGYQEEVVYSNLSIVTP</sequence>
<evidence type="ECO:0000313" key="10">
    <source>
        <dbReference type="EMBL" id="GCF07627.1"/>
    </source>
</evidence>
<dbReference type="Gene3D" id="1.10.510.10">
    <property type="entry name" value="Transferase(Phosphotransferase) domain 1"/>
    <property type="match status" value="1"/>
</dbReference>
<keyword evidence="11" id="KW-1185">Reference proteome</keyword>
<dbReference type="EC" id="2.7.11.1" evidence="1"/>